<dbReference type="Proteomes" id="UP000176583">
    <property type="component" value="Unassembled WGS sequence"/>
</dbReference>
<dbReference type="STRING" id="1802613.A2V54_01720"/>
<sequence>MTFSQRLAIGASTGLVALSLAATAAFGYIVYTPIITSEIANGAITTAKIANGAVTNAKLASNAVTGAKIANGTITAADLGNSSVGKDEIEEDAVGTDEVIANSLGSEDLADESVGTGEIVDGTVLGEDLAADISIVTTGTLDVTGTSTLGPLTATGAVDFSGASSLKVPTVDIGTVACDGDTEGDIAYYEGHIYVCDGSDWLQLDNEIFD</sequence>
<organism evidence="1 2">
    <name type="scientific">candidate division WWE3 bacterium RBG_19FT_COMBO_53_11</name>
    <dbReference type="NCBI Taxonomy" id="1802613"/>
    <lineage>
        <taxon>Bacteria</taxon>
        <taxon>Katanobacteria</taxon>
    </lineage>
</organism>
<name>A0A1F4UIM5_UNCKA</name>
<proteinExistence type="predicted"/>
<evidence type="ECO:0000313" key="2">
    <source>
        <dbReference type="Proteomes" id="UP000176583"/>
    </source>
</evidence>
<dbReference type="AlphaFoldDB" id="A0A1F4UIM5"/>
<comment type="caution">
    <text evidence="1">The sequence shown here is derived from an EMBL/GenBank/DDBJ whole genome shotgun (WGS) entry which is preliminary data.</text>
</comment>
<evidence type="ECO:0000313" key="1">
    <source>
        <dbReference type="EMBL" id="OGC44769.1"/>
    </source>
</evidence>
<accession>A0A1F4UIM5</accession>
<reference evidence="1 2" key="1">
    <citation type="journal article" date="2016" name="Nat. Commun.">
        <title>Thousands of microbial genomes shed light on interconnected biogeochemical processes in an aquifer system.</title>
        <authorList>
            <person name="Anantharaman K."/>
            <person name="Brown C.T."/>
            <person name="Hug L.A."/>
            <person name="Sharon I."/>
            <person name="Castelle C.J."/>
            <person name="Probst A.J."/>
            <person name="Thomas B.C."/>
            <person name="Singh A."/>
            <person name="Wilkins M.J."/>
            <person name="Karaoz U."/>
            <person name="Brodie E.L."/>
            <person name="Williams K.H."/>
            <person name="Hubbard S.S."/>
            <person name="Banfield J.F."/>
        </authorList>
    </citation>
    <scope>NUCLEOTIDE SEQUENCE [LARGE SCALE GENOMIC DNA]</scope>
</reference>
<dbReference type="EMBL" id="MEUW01000010">
    <property type="protein sequence ID" value="OGC44769.1"/>
    <property type="molecule type" value="Genomic_DNA"/>
</dbReference>
<protein>
    <submittedName>
        <fullName evidence="1">Uncharacterized protein</fullName>
    </submittedName>
</protein>
<gene>
    <name evidence="1" type="ORF">A2V54_01720</name>
</gene>